<dbReference type="InterPro" id="IPR051058">
    <property type="entry name" value="GDSL_Est/Lipase"/>
</dbReference>
<dbReference type="Pfam" id="PF00657">
    <property type="entry name" value="Lipase_GDSL"/>
    <property type="match status" value="1"/>
</dbReference>
<accession>A0AAN6U3V3</accession>
<reference evidence="3" key="2">
    <citation type="submission" date="2023-05" db="EMBL/GenBank/DDBJ databases">
        <authorList>
            <consortium name="Lawrence Berkeley National Laboratory"/>
            <person name="Steindorff A."/>
            <person name="Hensen N."/>
            <person name="Bonometti L."/>
            <person name="Westerberg I."/>
            <person name="Brannstrom I.O."/>
            <person name="Guillou S."/>
            <person name="Cros-Aarteil S."/>
            <person name="Calhoun S."/>
            <person name="Haridas S."/>
            <person name="Kuo A."/>
            <person name="Mondo S."/>
            <person name="Pangilinan J."/>
            <person name="Riley R."/>
            <person name="Labutti K."/>
            <person name="Andreopoulos B."/>
            <person name="Lipzen A."/>
            <person name="Chen C."/>
            <person name="Yanf M."/>
            <person name="Daum C."/>
            <person name="Ng V."/>
            <person name="Clum A."/>
            <person name="Ohm R."/>
            <person name="Martin F."/>
            <person name="Silar P."/>
            <person name="Natvig D."/>
            <person name="Lalanne C."/>
            <person name="Gautier V."/>
            <person name="Ament-Velasquez S.L."/>
            <person name="Kruys A."/>
            <person name="Hutchinson M.I."/>
            <person name="Powell A.J."/>
            <person name="Barry K."/>
            <person name="Miller A.N."/>
            <person name="Grigoriev I.V."/>
            <person name="Debuchy R."/>
            <person name="Gladieux P."/>
            <person name="Thoren M.H."/>
            <person name="Johannesson H."/>
        </authorList>
    </citation>
    <scope>NUCLEOTIDE SEQUENCE</scope>
    <source>
        <strain evidence="3">CBS 731.68</strain>
    </source>
</reference>
<evidence type="ECO:0000256" key="2">
    <source>
        <dbReference type="SAM" id="SignalP"/>
    </source>
</evidence>
<dbReference type="EMBL" id="MU853225">
    <property type="protein sequence ID" value="KAK4125943.1"/>
    <property type="molecule type" value="Genomic_DNA"/>
</dbReference>
<gene>
    <name evidence="3" type="ORF">N657DRAFT_632122</name>
</gene>
<dbReference type="GeneID" id="87827892"/>
<keyword evidence="4" id="KW-1185">Reference proteome</keyword>
<evidence type="ECO:0000256" key="1">
    <source>
        <dbReference type="ARBA" id="ARBA00022801"/>
    </source>
</evidence>
<dbReference type="InterPro" id="IPR001087">
    <property type="entry name" value="GDSL"/>
</dbReference>
<dbReference type="GO" id="GO:0016788">
    <property type="term" value="F:hydrolase activity, acting on ester bonds"/>
    <property type="evidence" value="ECO:0007669"/>
    <property type="project" value="InterPro"/>
</dbReference>
<dbReference type="PANTHER" id="PTHR45648:SF22">
    <property type="entry name" value="GDSL LIPASE_ACYLHYDROLASE FAMILY PROTEIN (AFU_ORTHOLOGUE AFUA_4G14700)"/>
    <property type="match status" value="1"/>
</dbReference>
<sequence>MRLSWILAGASLALAKPNKGAFETLVTFGDSYTDNGRLGYYINNGGKAPPAGTMHPESTTTASGGLSWAQYAARLGGNATLMDYAVSGAVCSNQIVSRYFSYINRTFPAILDDEVPSFQADVKFKSLYPSRTADNTVYAVWIGTNDLGFDAFLSDSQTPGKTISDFVGCVFSVFDSIYKTGGRRFVVLNTGPLELTPLYAHPDNGGTLDSQFWKTKTQYNITEYSQKIREYSTSVNTMYEYGLPVMVDLKQRWPKATVDLFDVHSLLLDIHNEPAKFLAAPHNATGYYHHCPPAGSPCVDQPGTLDGYMWYDELHPSNKTSSIIAQNFLDVVAGKSKYGTRYQ</sequence>
<proteinExistence type="predicted"/>
<dbReference type="Proteomes" id="UP001302602">
    <property type="component" value="Unassembled WGS sequence"/>
</dbReference>
<dbReference type="CDD" id="cd01846">
    <property type="entry name" value="fatty_acyltransferase_like"/>
    <property type="match status" value="1"/>
</dbReference>
<name>A0AAN6U3V3_9PEZI</name>
<feature type="signal peptide" evidence="2">
    <location>
        <begin position="1"/>
        <end position="15"/>
    </location>
</feature>
<keyword evidence="1" id="KW-0378">Hydrolase</keyword>
<comment type="caution">
    <text evidence="3">The sequence shown here is derived from an EMBL/GenBank/DDBJ whole genome shotgun (WGS) entry which is preliminary data.</text>
</comment>
<dbReference type="SUPFAM" id="SSF52266">
    <property type="entry name" value="SGNH hydrolase"/>
    <property type="match status" value="1"/>
</dbReference>
<dbReference type="InterPro" id="IPR036514">
    <property type="entry name" value="SGNH_hydro_sf"/>
</dbReference>
<evidence type="ECO:0000313" key="3">
    <source>
        <dbReference type="EMBL" id="KAK4125943.1"/>
    </source>
</evidence>
<reference evidence="3" key="1">
    <citation type="journal article" date="2023" name="Mol. Phylogenet. Evol.">
        <title>Genome-scale phylogeny and comparative genomics of the fungal order Sordariales.</title>
        <authorList>
            <person name="Hensen N."/>
            <person name="Bonometti L."/>
            <person name="Westerberg I."/>
            <person name="Brannstrom I.O."/>
            <person name="Guillou S."/>
            <person name="Cros-Aarteil S."/>
            <person name="Calhoun S."/>
            <person name="Haridas S."/>
            <person name="Kuo A."/>
            <person name="Mondo S."/>
            <person name="Pangilinan J."/>
            <person name="Riley R."/>
            <person name="LaButti K."/>
            <person name="Andreopoulos B."/>
            <person name="Lipzen A."/>
            <person name="Chen C."/>
            <person name="Yan M."/>
            <person name="Daum C."/>
            <person name="Ng V."/>
            <person name="Clum A."/>
            <person name="Steindorff A."/>
            <person name="Ohm R.A."/>
            <person name="Martin F."/>
            <person name="Silar P."/>
            <person name="Natvig D.O."/>
            <person name="Lalanne C."/>
            <person name="Gautier V."/>
            <person name="Ament-Velasquez S.L."/>
            <person name="Kruys A."/>
            <person name="Hutchinson M.I."/>
            <person name="Powell A.J."/>
            <person name="Barry K."/>
            <person name="Miller A.N."/>
            <person name="Grigoriev I.V."/>
            <person name="Debuchy R."/>
            <person name="Gladieux P."/>
            <person name="Hiltunen Thoren M."/>
            <person name="Johannesson H."/>
        </authorList>
    </citation>
    <scope>NUCLEOTIDE SEQUENCE</scope>
    <source>
        <strain evidence="3">CBS 731.68</strain>
    </source>
</reference>
<feature type="chain" id="PRO_5042964298" evidence="2">
    <location>
        <begin position="16"/>
        <end position="343"/>
    </location>
</feature>
<dbReference type="Gene3D" id="3.40.50.1110">
    <property type="entry name" value="SGNH hydrolase"/>
    <property type="match status" value="1"/>
</dbReference>
<dbReference type="AlphaFoldDB" id="A0AAN6U3V3"/>
<organism evidence="3 4">
    <name type="scientific">Parathielavia appendiculata</name>
    <dbReference type="NCBI Taxonomy" id="2587402"/>
    <lineage>
        <taxon>Eukaryota</taxon>
        <taxon>Fungi</taxon>
        <taxon>Dikarya</taxon>
        <taxon>Ascomycota</taxon>
        <taxon>Pezizomycotina</taxon>
        <taxon>Sordariomycetes</taxon>
        <taxon>Sordariomycetidae</taxon>
        <taxon>Sordariales</taxon>
        <taxon>Chaetomiaceae</taxon>
        <taxon>Parathielavia</taxon>
    </lineage>
</organism>
<dbReference type="PANTHER" id="PTHR45648">
    <property type="entry name" value="GDSL LIPASE/ACYLHYDROLASE FAMILY PROTEIN (AFU_ORTHOLOGUE AFUA_4G14700)"/>
    <property type="match status" value="1"/>
</dbReference>
<keyword evidence="2" id="KW-0732">Signal</keyword>
<evidence type="ECO:0000313" key="4">
    <source>
        <dbReference type="Proteomes" id="UP001302602"/>
    </source>
</evidence>
<protein>
    <submittedName>
        <fullName evidence="3">Carbohydrate esterase family 16 protein</fullName>
    </submittedName>
</protein>
<dbReference type="RefSeq" id="XP_062649714.1">
    <property type="nucleotide sequence ID" value="XM_062791123.1"/>
</dbReference>